<dbReference type="PROSITE" id="PS50097">
    <property type="entry name" value="BTB"/>
    <property type="match status" value="1"/>
</dbReference>
<proteinExistence type="predicted"/>
<dbReference type="OrthoDB" id="1022638at2759"/>
<dbReference type="CDD" id="cd18186">
    <property type="entry name" value="BTB_POZ_ZBTB_KLHL-like"/>
    <property type="match status" value="1"/>
</dbReference>
<reference evidence="2 3" key="1">
    <citation type="submission" date="2016-07" db="EMBL/GenBank/DDBJ databases">
        <title>Pervasive Adenine N6-methylation of Active Genes in Fungi.</title>
        <authorList>
            <consortium name="DOE Joint Genome Institute"/>
            <person name="Mondo S.J."/>
            <person name="Dannebaum R.O."/>
            <person name="Kuo R.C."/>
            <person name="Labutti K."/>
            <person name="Haridas S."/>
            <person name="Kuo A."/>
            <person name="Salamov A."/>
            <person name="Ahrendt S.R."/>
            <person name="Lipzen A."/>
            <person name="Sullivan W."/>
            <person name="Andreopoulos W.B."/>
            <person name="Clum A."/>
            <person name="Lindquist E."/>
            <person name="Daum C."/>
            <person name="Ramamoorthy G.K."/>
            <person name="Gryganskyi A."/>
            <person name="Culley D."/>
            <person name="Magnuson J.K."/>
            <person name="James T.Y."/>
            <person name="O'Malley M.A."/>
            <person name="Stajich J.E."/>
            <person name="Spatafora J.W."/>
            <person name="Visel A."/>
            <person name="Grigoriev I.V."/>
        </authorList>
    </citation>
    <scope>NUCLEOTIDE SEQUENCE [LARGE SCALE GENOMIC DNA]</scope>
    <source>
        <strain evidence="2 3">CBS 115471</strain>
    </source>
</reference>
<protein>
    <recommendedName>
        <fullName evidence="1">BTB domain-containing protein</fullName>
    </recommendedName>
</protein>
<dbReference type="InterPro" id="IPR011333">
    <property type="entry name" value="SKP1/BTB/POZ_sf"/>
</dbReference>
<dbReference type="PANTHER" id="PTHR47843">
    <property type="entry name" value="BTB DOMAIN-CONTAINING PROTEIN-RELATED"/>
    <property type="match status" value="1"/>
</dbReference>
<gene>
    <name evidence="2" type="ORF">BCR34DRAFT_663637</name>
</gene>
<dbReference type="Gene3D" id="3.30.710.10">
    <property type="entry name" value="Potassium Channel Kv1.1, Chain A"/>
    <property type="match status" value="1"/>
</dbReference>
<dbReference type="InterPro" id="IPR000210">
    <property type="entry name" value="BTB/POZ_dom"/>
</dbReference>
<dbReference type="Proteomes" id="UP000193144">
    <property type="component" value="Unassembled WGS sequence"/>
</dbReference>
<dbReference type="SUPFAM" id="SSF54695">
    <property type="entry name" value="POZ domain"/>
    <property type="match status" value="1"/>
</dbReference>
<keyword evidence="3" id="KW-1185">Reference proteome</keyword>
<evidence type="ECO:0000313" key="3">
    <source>
        <dbReference type="Proteomes" id="UP000193144"/>
    </source>
</evidence>
<evidence type="ECO:0000313" key="2">
    <source>
        <dbReference type="EMBL" id="ORY12722.1"/>
    </source>
</evidence>
<accession>A0A1Y1ZR37</accession>
<dbReference type="PANTHER" id="PTHR47843:SF2">
    <property type="entry name" value="BTB DOMAIN-CONTAINING PROTEIN"/>
    <property type="match status" value="1"/>
</dbReference>
<comment type="caution">
    <text evidence="2">The sequence shown here is derived from an EMBL/GenBank/DDBJ whole genome shotgun (WGS) entry which is preliminary data.</text>
</comment>
<name>A0A1Y1ZR37_9PLEO</name>
<dbReference type="AlphaFoldDB" id="A0A1Y1ZR37"/>
<feature type="domain" description="BTB" evidence="1">
    <location>
        <begin position="13"/>
        <end position="86"/>
    </location>
</feature>
<dbReference type="EMBL" id="MCFA01000048">
    <property type="protein sequence ID" value="ORY12722.1"/>
    <property type="molecule type" value="Genomic_DNA"/>
</dbReference>
<organism evidence="2 3">
    <name type="scientific">Clohesyomyces aquaticus</name>
    <dbReference type="NCBI Taxonomy" id="1231657"/>
    <lineage>
        <taxon>Eukaryota</taxon>
        <taxon>Fungi</taxon>
        <taxon>Dikarya</taxon>
        <taxon>Ascomycota</taxon>
        <taxon>Pezizomycotina</taxon>
        <taxon>Dothideomycetes</taxon>
        <taxon>Pleosporomycetidae</taxon>
        <taxon>Pleosporales</taxon>
        <taxon>Lindgomycetaceae</taxon>
        <taxon>Clohesyomyces</taxon>
    </lineage>
</organism>
<dbReference type="STRING" id="1231657.A0A1Y1ZR37"/>
<sequence length="225" mass="25486">MVNTGHFLNIEGGVIRVVVGGAEEKKGVHFEVHEELLKRHSAFFRNALCGDWKESKDRTVKLPGDDPEVFALYCQAIYAGHIARPNDNKDPGYLIQWGRLFALAEKLLDTGSKNTIARAIFQNREHLWSNPHEAAEMAYIIYESSPTSCSMRQLVADIAMLRCHQQNPHARGDGVFSAALDDLPKDMLVDMLRRFVAVDPYRRDYGYISIENYLETPSDSSRENS</sequence>
<evidence type="ECO:0000259" key="1">
    <source>
        <dbReference type="PROSITE" id="PS50097"/>
    </source>
</evidence>